<dbReference type="EMBL" id="BONU01000010">
    <property type="protein sequence ID" value="GIG73584.1"/>
    <property type="molecule type" value="Genomic_DNA"/>
</dbReference>
<dbReference type="Pfam" id="PF01613">
    <property type="entry name" value="Flavin_Reduct"/>
    <property type="match status" value="1"/>
</dbReference>
<evidence type="ECO:0000313" key="3">
    <source>
        <dbReference type="EMBL" id="GIG73584.1"/>
    </source>
</evidence>
<keyword evidence="1" id="KW-0560">Oxidoreductase</keyword>
<dbReference type="GO" id="GO:0042602">
    <property type="term" value="F:riboflavin reductase (NADPH) activity"/>
    <property type="evidence" value="ECO:0007669"/>
    <property type="project" value="TreeGrafter"/>
</dbReference>
<dbReference type="AlphaFoldDB" id="A0A8J3LTG0"/>
<name>A0A8J3LTG0_9ACTN</name>
<reference evidence="3" key="1">
    <citation type="submission" date="2021-01" db="EMBL/GenBank/DDBJ databases">
        <title>Whole genome shotgun sequence of Planosporangium flavigriseum NBRC 105377.</title>
        <authorList>
            <person name="Komaki H."/>
            <person name="Tamura T."/>
        </authorList>
    </citation>
    <scope>NUCLEOTIDE SEQUENCE</scope>
    <source>
        <strain evidence="3">NBRC 105377</strain>
    </source>
</reference>
<dbReference type="SUPFAM" id="SSF50475">
    <property type="entry name" value="FMN-binding split barrel"/>
    <property type="match status" value="1"/>
</dbReference>
<dbReference type="PANTHER" id="PTHR30466">
    <property type="entry name" value="FLAVIN REDUCTASE"/>
    <property type="match status" value="1"/>
</dbReference>
<keyword evidence="4" id="KW-1185">Reference proteome</keyword>
<sequence length="207" mass="21635">MNTSEMGGRQAPMACLPPCTSITKDDVLNGSASAADVRAFHRQCLSGVTIITTMVGGTPRGMALNAFASVSLEPPVVLACIAKTSATYRPLISSGHFALNLLAADQSEVVARFARSGGAEKFDGLAWRAGRFGAPLIEGSCAHLEAVVESRVDAYTHTVLFGRVLAASSSSALSPIGYLAGKVFDPRDPAQWDTIMTSFLSRPAEAS</sequence>
<dbReference type="SMART" id="SM00903">
    <property type="entry name" value="Flavin_Reduct"/>
    <property type="match status" value="1"/>
</dbReference>
<feature type="domain" description="Flavin reductase like" evidence="2">
    <location>
        <begin position="41"/>
        <end position="185"/>
    </location>
</feature>
<evidence type="ECO:0000259" key="2">
    <source>
        <dbReference type="SMART" id="SM00903"/>
    </source>
</evidence>
<dbReference type="RefSeq" id="WP_168077608.1">
    <property type="nucleotide sequence ID" value="NZ_BAAAQJ010000003.1"/>
</dbReference>
<dbReference type="PANTHER" id="PTHR30466:SF1">
    <property type="entry name" value="FMN REDUCTASE (NADH) RUTF"/>
    <property type="match status" value="1"/>
</dbReference>
<dbReference type="Gene3D" id="2.30.110.10">
    <property type="entry name" value="Electron Transport, Fmn-binding Protein, Chain A"/>
    <property type="match status" value="1"/>
</dbReference>
<dbReference type="Proteomes" id="UP000653674">
    <property type="component" value="Unassembled WGS sequence"/>
</dbReference>
<evidence type="ECO:0000313" key="4">
    <source>
        <dbReference type="Proteomes" id="UP000653674"/>
    </source>
</evidence>
<gene>
    <name evidence="3" type="ORF">Pfl04_19880</name>
</gene>
<dbReference type="InterPro" id="IPR012349">
    <property type="entry name" value="Split_barrel_FMN-bd"/>
</dbReference>
<dbReference type="GO" id="GO:0010181">
    <property type="term" value="F:FMN binding"/>
    <property type="evidence" value="ECO:0007669"/>
    <property type="project" value="InterPro"/>
</dbReference>
<protein>
    <recommendedName>
        <fullName evidence="2">Flavin reductase like domain-containing protein</fullName>
    </recommendedName>
</protein>
<dbReference type="InterPro" id="IPR050268">
    <property type="entry name" value="NADH-dep_flavin_reductase"/>
</dbReference>
<organism evidence="3 4">
    <name type="scientific">Planosporangium flavigriseum</name>
    <dbReference type="NCBI Taxonomy" id="373681"/>
    <lineage>
        <taxon>Bacteria</taxon>
        <taxon>Bacillati</taxon>
        <taxon>Actinomycetota</taxon>
        <taxon>Actinomycetes</taxon>
        <taxon>Micromonosporales</taxon>
        <taxon>Micromonosporaceae</taxon>
        <taxon>Planosporangium</taxon>
    </lineage>
</organism>
<evidence type="ECO:0000256" key="1">
    <source>
        <dbReference type="ARBA" id="ARBA00023002"/>
    </source>
</evidence>
<accession>A0A8J3LTG0</accession>
<dbReference type="InterPro" id="IPR002563">
    <property type="entry name" value="Flavin_Rdtase-like_dom"/>
</dbReference>
<comment type="caution">
    <text evidence="3">The sequence shown here is derived from an EMBL/GenBank/DDBJ whole genome shotgun (WGS) entry which is preliminary data.</text>
</comment>
<proteinExistence type="predicted"/>